<protein>
    <submittedName>
        <fullName evidence="2">Uncharacterized protein</fullName>
    </submittedName>
</protein>
<reference evidence="2 3" key="1">
    <citation type="submission" date="2023-01" db="EMBL/GenBank/DDBJ databases">
        <title>Analysis of 21 Apiospora genomes using comparative genomics revels a genus with tremendous synthesis potential of carbohydrate active enzymes and secondary metabolites.</title>
        <authorList>
            <person name="Sorensen T."/>
        </authorList>
    </citation>
    <scope>NUCLEOTIDE SEQUENCE [LARGE SCALE GENOMIC DNA]</scope>
    <source>
        <strain evidence="2 3">CBS 24483</strain>
    </source>
</reference>
<comment type="caution">
    <text evidence="2">The sequence shown here is derived from an EMBL/GenBank/DDBJ whole genome shotgun (WGS) entry which is preliminary data.</text>
</comment>
<keyword evidence="3" id="KW-1185">Reference proteome</keyword>
<proteinExistence type="predicted"/>
<dbReference type="EMBL" id="JAQQWE010000006">
    <property type="protein sequence ID" value="KAK7947714.1"/>
    <property type="molecule type" value="Genomic_DNA"/>
</dbReference>
<feature type="compositionally biased region" description="Low complexity" evidence="1">
    <location>
        <begin position="83"/>
        <end position="95"/>
    </location>
</feature>
<dbReference type="Proteomes" id="UP001391051">
    <property type="component" value="Unassembled WGS sequence"/>
</dbReference>
<feature type="region of interest" description="Disordered" evidence="1">
    <location>
        <begin position="1"/>
        <end position="113"/>
    </location>
</feature>
<gene>
    <name evidence="2" type="ORF">PG986_008600</name>
</gene>
<dbReference type="RefSeq" id="XP_066697220.1">
    <property type="nucleotide sequence ID" value="XM_066844822.1"/>
</dbReference>
<organism evidence="2 3">
    <name type="scientific">Apiospora aurea</name>
    <dbReference type="NCBI Taxonomy" id="335848"/>
    <lineage>
        <taxon>Eukaryota</taxon>
        <taxon>Fungi</taxon>
        <taxon>Dikarya</taxon>
        <taxon>Ascomycota</taxon>
        <taxon>Pezizomycotina</taxon>
        <taxon>Sordariomycetes</taxon>
        <taxon>Xylariomycetidae</taxon>
        <taxon>Amphisphaeriales</taxon>
        <taxon>Apiosporaceae</taxon>
        <taxon>Apiospora</taxon>
    </lineage>
</organism>
<evidence type="ECO:0000313" key="2">
    <source>
        <dbReference type="EMBL" id="KAK7947714.1"/>
    </source>
</evidence>
<dbReference type="GeneID" id="92077884"/>
<feature type="compositionally biased region" description="Pro residues" evidence="1">
    <location>
        <begin position="1"/>
        <end position="11"/>
    </location>
</feature>
<sequence length="113" mass="12375">MGPSQSHPPAPLANSTLLATRHRSNTQPYPAAGAATRCIGEDREEEKERKRGRNVNGRALKFHDDSHLAPGWLPSKVRQHIDSSSSSSSSSSSNSKHQVIASAREQRKHKCQP</sequence>
<name>A0ABR1Q5S0_9PEZI</name>
<evidence type="ECO:0000256" key="1">
    <source>
        <dbReference type="SAM" id="MobiDB-lite"/>
    </source>
</evidence>
<accession>A0ABR1Q5S0</accession>
<evidence type="ECO:0000313" key="3">
    <source>
        <dbReference type="Proteomes" id="UP001391051"/>
    </source>
</evidence>